<gene>
    <name evidence="1" type="ORF">EFP84_16940</name>
</gene>
<dbReference type="AlphaFoldDB" id="A0AAD0UTD5"/>
<evidence type="ECO:0000313" key="2">
    <source>
        <dbReference type="Proteomes" id="UP000276407"/>
    </source>
</evidence>
<accession>A0AAD0UTD5</accession>
<reference evidence="1 2" key="1">
    <citation type="submission" date="2018-11" db="EMBL/GenBank/DDBJ databases">
        <title>Complete genome sequence of Leptospira kmetyi isolate LS 001/16 from soil sample associated with a leptospirosis patient in Kelantan.</title>
        <authorList>
            <person name="Muhammad Yusoff F."/>
            <person name="Muhammad Yusoff S."/>
            <person name="Ahmad M.N."/>
            <person name="Yusof N.Y."/>
            <person name="Aziah I."/>
        </authorList>
    </citation>
    <scope>NUCLEOTIDE SEQUENCE [LARGE SCALE GENOMIC DNA]</scope>
    <source>
        <strain evidence="1 2">LS 001/16</strain>
    </source>
</reference>
<dbReference type="KEGG" id="lkm:EFP84_16940"/>
<dbReference type="InterPro" id="IPR025427">
    <property type="entry name" value="DUF4160"/>
</dbReference>
<dbReference type="Proteomes" id="UP000276407">
    <property type="component" value="Chromosome 1"/>
</dbReference>
<dbReference type="EMBL" id="CP033614">
    <property type="protein sequence ID" value="AYV57619.1"/>
    <property type="molecule type" value="Genomic_DNA"/>
</dbReference>
<name>A0AAD0UTD5_9LEPT</name>
<dbReference type="Pfam" id="PF13711">
    <property type="entry name" value="DUF4160"/>
    <property type="match status" value="1"/>
</dbReference>
<evidence type="ECO:0000313" key="1">
    <source>
        <dbReference type="EMBL" id="AYV57619.1"/>
    </source>
</evidence>
<protein>
    <submittedName>
        <fullName evidence="1">DUF4160 domain-containing protein</fullName>
    </submittedName>
</protein>
<dbReference type="RefSeq" id="WP_100736672.1">
    <property type="nucleotide sequence ID" value="NZ_CP033614.1"/>
</dbReference>
<proteinExistence type="predicted"/>
<organism evidence="1 2">
    <name type="scientific">Leptospira kmetyi</name>
    <dbReference type="NCBI Taxonomy" id="408139"/>
    <lineage>
        <taxon>Bacteria</taxon>
        <taxon>Pseudomonadati</taxon>
        <taxon>Spirochaetota</taxon>
        <taxon>Spirochaetia</taxon>
        <taxon>Leptospirales</taxon>
        <taxon>Leptospiraceae</taxon>
        <taxon>Leptospira</taxon>
    </lineage>
</organism>
<sequence length="81" mass="9838">MPKVFESNGYKFFFFANEGNPREPLHIHVRKGERVAKFWIEPEISLDENYGFRSQELSWIQEEIEKNRELIRGKWNDFFNA</sequence>